<sequence length="103" mass="12391">MNQQSRLAGDFINQRTNLLAQKLRETGEDSRLEEYLRQKLIECRWRDDLKDYCKEVIRQKGLEKITIEELTDMLYVRGQATIPNKVKEDLLSRLRQFFDENQI</sequence>
<keyword evidence="1" id="KW-0804">Transcription</keyword>
<keyword evidence="3" id="KW-1185">Reference proteome</keyword>
<evidence type="ECO:0000256" key="1">
    <source>
        <dbReference type="HAMAP-Rule" id="MF_03046"/>
    </source>
</evidence>
<dbReference type="GO" id="GO:0000124">
    <property type="term" value="C:SAGA complex"/>
    <property type="evidence" value="ECO:0007669"/>
    <property type="project" value="UniProtKB-UniRule"/>
</dbReference>
<dbReference type="GO" id="GO:0015031">
    <property type="term" value="P:protein transport"/>
    <property type="evidence" value="ECO:0007669"/>
    <property type="project" value="UniProtKB-KW"/>
</dbReference>
<dbReference type="InterPro" id="IPR018783">
    <property type="entry name" value="TF_ENY2"/>
</dbReference>
<dbReference type="GO" id="GO:0071819">
    <property type="term" value="C:DUBm complex"/>
    <property type="evidence" value="ECO:0007669"/>
    <property type="project" value="UniProtKB-UniRule"/>
</dbReference>
<dbReference type="EMBL" id="CAJJDM010000009">
    <property type="protein sequence ID" value="CAD8048408.1"/>
    <property type="molecule type" value="Genomic_DNA"/>
</dbReference>
<evidence type="ECO:0000313" key="2">
    <source>
        <dbReference type="EMBL" id="CAD8048408.1"/>
    </source>
</evidence>
<evidence type="ECO:0000313" key="3">
    <source>
        <dbReference type="Proteomes" id="UP000688137"/>
    </source>
</evidence>
<dbReference type="GO" id="GO:0005643">
    <property type="term" value="C:nuclear pore"/>
    <property type="evidence" value="ECO:0007669"/>
    <property type="project" value="UniProtKB-UniRule"/>
</dbReference>
<protein>
    <recommendedName>
        <fullName evidence="1">Transcription and mRNA export factor ENY2</fullName>
    </recommendedName>
    <alternativeName>
        <fullName evidence="1">Enhancer of yellow 2 transcription factor homolog</fullName>
    </alternativeName>
</protein>
<keyword evidence="1" id="KW-0813">Transport</keyword>
<dbReference type="AlphaFoldDB" id="A0A8S1K1T2"/>
<dbReference type="GO" id="GO:0006406">
    <property type="term" value="P:mRNA export from nucleus"/>
    <property type="evidence" value="ECO:0007669"/>
    <property type="project" value="UniProtKB-UniRule"/>
</dbReference>
<keyword evidence="1" id="KW-0811">Translocation</keyword>
<comment type="caution">
    <text evidence="2">The sequence shown here is derived from an EMBL/GenBank/DDBJ whole genome shotgun (WGS) entry which is preliminary data.</text>
</comment>
<organism evidence="2 3">
    <name type="scientific">Paramecium primaurelia</name>
    <dbReference type="NCBI Taxonomy" id="5886"/>
    <lineage>
        <taxon>Eukaryota</taxon>
        <taxon>Sar</taxon>
        <taxon>Alveolata</taxon>
        <taxon>Ciliophora</taxon>
        <taxon>Intramacronucleata</taxon>
        <taxon>Oligohymenophorea</taxon>
        <taxon>Peniculida</taxon>
        <taxon>Parameciidae</taxon>
        <taxon>Paramecium</taxon>
    </lineage>
</organism>
<keyword evidence="1" id="KW-0539">Nucleus</keyword>
<comment type="subunit">
    <text evidence="1">Component of the nuclear pore complex (NPC)-associated TREX-2 complex (transcription and export complex 2). Component of the SAGA transcription coactivator-HAT complex. Within the SAGA complex, participates to a subcomplex of SAGA called the DUB module (deubiquitination module).</text>
</comment>
<dbReference type="GO" id="GO:0006325">
    <property type="term" value="P:chromatin organization"/>
    <property type="evidence" value="ECO:0007669"/>
    <property type="project" value="UniProtKB-KW"/>
</dbReference>
<proteinExistence type="inferred from homology"/>
<dbReference type="GO" id="GO:0006368">
    <property type="term" value="P:transcription elongation by RNA polymerase II"/>
    <property type="evidence" value="ECO:0007669"/>
    <property type="project" value="UniProtKB-UniRule"/>
</dbReference>
<gene>
    <name evidence="2" type="ORF">PPRIM_AZ9-3.1.T0120452</name>
</gene>
<keyword evidence="1" id="KW-0653">Protein transport</keyword>
<dbReference type="GO" id="GO:0070390">
    <property type="term" value="C:transcription export complex 2"/>
    <property type="evidence" value="ECO:0007669"/>
    <property type="project" value="UniProtKB-UniRule"/>
</dbReference>
<comment type="similarity">
    <text evidence="1">Belongs to the ENY2 family.</text>
</comment>
<keyword evidence="1" id="KW-0805">Transcription regulation</keyword>
<keyword evidence="1" id="KW-0509">mRNA transport</keyword>
<dbReference type="Pfam" id="PF10163">
    <property type="entry name" value="EnY2"/>
    <property type="match status" value="1"/>
</dbReference>
<name>A0A8S1K1T2_PARPR</name>
<dbReference type="GO" id="GO:0005654">
    <property type="term" value="C:nucleoplasm"/>
    <property type="evidence" value="ECO:0007669"/>
    <property type="project" value="UniProtKB-SubCell"/>
</dbReference>
<accession>A0A8S1K1T2</accession>
<comment type="function">
    <text evidence="1">Involved in mRNA export coupled transcription activation by association with both the TREX-2 and the SAGA complexes. The transcription regulatory histone acetylation (HAT) complex SAGA is a multiprotein complex that activates transcription by remodeling chromatin and mediating histone acetylation and deubiquitination. Within the SAGA complex, participates to a subcomplex that specifically deubiquitinates histones. The SAGA complex is recruited to specific gene promoters by activators, where it is required for transcription. The TREX-2 complex functions in docking export-competent ribonucleoprotein particles (mRNPs) to the nuclear entrance of the nuclear pore complex (nuclear basket). TREX-2 participates in mRNA export and accurate chromatin positioning in the nucleus by tethering genes to the nuclear periphery.</text>
</comment>
<dbReference type="Proteomes" id="UP000688137">
    <property type="component" value="Unassembled WGS sequence"/>
</dbReference>
<dbReference type="HAMAP" id="MF_03046">
    <property type="entry name" value="ENY2_Sus1"/>
    <property type="match status" value="1"/>
</dbReference>
<comment type="subcellular location">
    <subcellularLocation>
        <location evidence="1">Nucleus</location>
        <location evidence="1">Nucleoplasm</location>
    </subcellularLocation>
</comment>
<keyword evidence="1" id="KW-0010">Activator</keyword>
<dbReference type="OMA" id="RLMCRNI"/>
<reference evidence="2" key="1">
    <citation type="submission" date="2021-01" db="EMBL/GenBank/DDBJ databases">
        <authorList>
            <consortium name="Genoscope - CEA"/>
            <person name="William W."/>
        </authorList>
    </citation>
    <scope>NUCLEOTIDE SEQUENCE</scope>
</reference>
<keyword evidence="1" id="KW-0156">Chromatin regulator</keyword>
<dbReference type="GO" id="GO:0003713">
    <property type="term" value="F:transcription coactivator activity"/>
    <property type="evidence" value="ECO:0007669"/>
    <property type="project" value="UniProtKB-UniRule"/>
</dbReference>
<dbReference type="PANTHER" id="PTHR12514">
    <property type="entry name" value="ENHANCER OF YELLOW 2 TRANSCRIPTION FACTOR"/>
    <property type="match status" value="1"/>
</dbReference>